<keyword evidence="2" id="KW-1185">Reference proteome</keyword>
<dbReference type="OrthoDB" id="2969753at2"/>
<accession>A0A917TP68</accession>
<protein>
    <recommendedName>
        <fullName evidence="3">DUF2624 domain-containing protein</fullName>
    </recommendedName>
</protein>
<comment type="caution">
    <text evidence="1">The sequence shown here is derived from an EMBL/GenBank/DDBJ whole genome shotgun (WGS) entry which is preliminary data.</text>
</comment>
<sequence>MQPFVQQMIEKKIKNLSSSELLNYAQQYQINLTRTQANEIVTFLRSTDLNPLEQADRVKLLKKLAQITDLKTAQQAQQLFNQIIKQYGVESWFN</sequence>
<reference evidence="1" key="2">
    <citation type="submission" date="2020-09" db="EMBL/GenBank/DDBJ databases">
        <authorList>
            <person name="Sun Q."/>
            <person name="Zhou Y."/>
        </authorList>
    </citation>
    <scope>NUCLEOTIDE SEQUENCE</scope>
    <source>
        <strain evidence="1">CGMCC 1.6333</strain>
    </source>
</reference>
<reference evidence="1" key="1">
    <citation type="journal article" date="2014" name="Int. J. Syst. Evol. Microbiol.">
        <title>Complete genome sequence of Corynebacterium casei LMG S-19264T (=DSM 44701T), isolated from a smear-ripened cheese.</title>
        <authorList>
            <consortium name="US DOE Joint Genome Institute (JGI-PGF)"/>
            <person name="Walter F."/>
            <person name="Albersmeier A."/>
            <person name="Kalinowski J."/>
            <person name="Ruckert C."/>
        </authorList>
    </citation>
    <scope>NUCLEOTIDE SEQUENCE</scope>
    <source>
        <strain evidence="1">CGMCC 1.6333</strain>
    </source>
</reference>
<gene>
    <name evidence="1" type="ORF">GCM10011351_16940</name>
</gene>
<dbReference type="EMBL" id="BMLG01000007">
    <property type="protein sequence ID" value="GGM31416.1"/>
    <property type="molecule type" value="Genomic_DNA"/>
</dbReference>
<dbReference type="RefSeq" id="WP_117154380.1">
    <property type="nucleotide sequence ID" value="NZ_BMLG01000007.1"/>
</dbReference>
<evidence type="ECO:0008006" key="3">
    <source>
        <dbReference type="Google" id="ProtNLM"/>
    </source>
</evidence>
<evidence type="ECO:0000313" key="2">
    <source>
        <dbReference type="Proteomes" id="UP000618460"/>
    </source>
</evidence>
<dbReference type="Proteomes" id="UP000618460">
    <property type="component" value="Unassembled WGS sequence"/>
</dbReference>
<organism evidence="1 2">
    <name type="scientific">Paraliobacillus quinghaiensis</name>
    <dbReference type="NCBI Taxonomy" id="470815"/>
    <lineage>
        <taxon>Bacteria</taxon>
        <taxon>Bacillati</taxon>
        <taxon>Bacillota</taxon>
        <taxon>Bacilli</taxon>
        <taxon>Bacillales</taxon>
        <taxon>Bacillaceae</taxon>
        <taxon>Paraliobacillus</taxon>
    </lineage>
</organism>
<dbReference type="Pfam" id="PF11116">
    <property type="entry name" value="DUF2624"/>
    <property type="match status" value="1"/>
</dbReference>
<name>A0A917TP68_9BACI</name>
<dbReference type="InterPro" id="IPR020277">
    <property type="entry name" value="DUF2624"/>
</dbReference>
<proteinExistence type="predicted"/>
<dbReference type="AlphaFoldDB" id="A0A917TP68"/>
<evidence type="ECO:0000313" key="1">
    <source>
        <dbReference type="EMBL" id="GGM31416.1"/>
    </source>
</evidence>